<evidence type="ECO:0000256" key="1">
    <source>
        <dbReference type="SAM" id="Phobius"/>
    </source>
</evidence>
<feature type="non-terminal residue" evidence="3">
    <location>
        <position position="398"/>
    </location>
</feature>
<feature type="transmembrane region" description="Helical" evidence="1">
    <location>
        <begin position="275"/>
        <end position="294"/>
    </location>
</feature>
<dbReference type="AlphaFoldDB" id="A0A5N5D5P0"/>
<feature type="transmembrane region" description="Helical" evidence="1">
    <location>
        <begin position="53"/>
        <end position="78"/>
    </location>
</feature>
<keyword evidence="4" id="KW-1185">Reference proteome</keyword>
<evidence type="ECO:0000313" key="4">
    <source>
        <dbReference type="Proteomes" id="UP000325902"/>
    </source>
</evidence>
<keyword evidence="1" id="KW-0472">Membrane</keyword>
<feature type="transmembrane region" description="Helical" evidence="1">
    <location>
        <begin position="12"/>
        <end position="33"/>
    </location>
</feature>
<dbReference type="PANTHER" id="PTHR23028">
    <property type="entry name" value="ACETYLTRANSFERASE"/>
    <property type="match status" value="1"/>
</dbReference>
<reference evidence="3 4" key="1">
    <citation type="journal article" date="2019" name="Sci. Rep.">
        <title>A multi-omics analysis of the grapevine pathogen Lasiodiplodia theobromae reveals that temperature affects the expression of virulence- and pathogenicity-related genes.</title>
        <authorList>
            <person name="Felix C."/>
            <person name="Meneses R."/>
            <person name="Goncalves M.F.M."/>
            <person name="Tilleman L."/>
            <person name="Duarte A.S."/>
            <person name="Jorrin-Novo J.V."/>
            <person name="Van de Peer Y."/>
            <person name="Deforce D."/>
            <person name="Van Nieuwerburgh F."/>
            <person name="Esteves A.C."/>
            <person name="Alves A."/>
        </authorList>
    </citation>
    <scope>NUCLEOTIDE SEQUENCE [LARGE SCALE GENOMIC DNA]</scope>
    <source>
        <strain evidence="3 4">LA-SOL3</strain>
    </source>
</reference>
<dbReference type="Proteomes" id="UP000325902">
    <property type="component" value="Unassembled WGS sequence"/>
</dbReference>
<keyword evidence="1" id="KW-1133">Transmembrane helix</keyword>
<organism evidence="3 4">
    <name type="scientific">Lasiodiplodia theobromae</name>
    <dbReference type="NCBI Taxonomy" id="45133"/>
    <lineage>
        <taxon>Eukaryota</taxon>
        <taxon>Fungi</taxon>
        <taxon>Dikarya</taxon>
        <taxon>Ascomycota</taxon>
        <taxon>Pezizomycotina</taxon>
        <taxon>Dothideomycetes</taxon>
        <taxon>Dothideomycetes incertae sedis</taxon>
        <taxon>Botryosphaeriales</taxon>
        <taxon>Botryosphaeriaceae</taxon>
        <taxon>Lasiodiplodia</taxon>
    </lineage>
</organism>
<feature type="transmembrane region" description="Helical" evidence="1">
    <location>
        <begin position="327"/>
        <end position="346"/>
    </location>
</feature>
<dbReference type="InterPro" id="IPR050879">
    <property type="entry name" value="Acyltransferase_3"/>
</dbReference>
<dbReference type="OrthoDB" id="5819582at2759"/>
<dbReference type="EMBL" id="VCHE01000065">
    <property type="protein sequence ID" value="KAB2573059.1"/>
    <property type="molecule type" value="Genomic_DNA"/>
</dbReference>
<evidence type="ECO:0000259" key="2">
    <source>
        <dbReference type="Pfam" id="PF01757"/>
    </source>
</evidence>
<sequence>MYEKATVQSTAYLDGLRGIAALVVFTFHTLWAYCGFVEYGYGDGPKNHHFLQLPFIRLIHAGHAMVPIFFVVGGYVMALKPLRRIRANEVNGLHFQLAGSVFRKAMRLYIPAIVTTFVSMLTLRLGLWEYPRHFIMNPRLFNYPDKHPPRAPTLVAELGRWAGAAVDLGRVFSYVNDGFVLPWFNPYDPHLWTLPFEMRSTLAVAAALLAVSRCRRAGLRIALVFAAVVFTCYLDRWECALFLSGTLLADFELSFLHDDDDPYAALVSPKPSPPLTTTTLAVLLLLFLPSLYLLSTPNLRIAHTHPFGYSLLATHLVPPTITDPKRFLHGLGAILLLASLLLWAPLRRPFTTRLATAAGKRSYSLYLVHGPILHVVGYGVAGRVWTALGFATGFSRQM</sequence>
<evidence type="ECO:0000313" key="3">
    <source>
        <dbReference type="EMBL" id="KAB2573059.1"/>
    </source>
</evidence>
<name>A0A5N5D5P0_9PEZI</name>
<feature type="transmembrane region" description="Helical" evidence="1">
    <location>
        <begin position="218"/>
        <end position="237"/>
    </location>
</feature>
<accession>A0A5N5D5P0</accession>
<dbReference type="GO" id="GO:0016747">
    <property type="term" value="F:acyltransferase activity, transferring groups other than amino-acyl groups"/>
    <property type="evidence" value="ECO:0007669"/>
    <property type="project" value="InterPro"/>
</dbReference>
<feature type="transmembrane region" description="Helical" evidence="1">
    <location>
        <begin position="191"/>
        <end position="211"/>
    </location>
</feature>
<dbReference type="Pfam" id="PF01757">
    <property type="entry name" value="Acyl_transf_3"/>
    <property type="match status" value="1"/>
</dbReference>
<keyword evidence="1" id="KW-0812">Transmembrane</keyword>
<proteinExistence type="predicted"/>
<feature type="transmembrane region" description="Helical" evidence="1">
    <location>
        <begin position="108"/>
        <end position="127"/>
    </location>
</feature>
<feature type="transmembrane region" description="Helical" evidence="1">
    <location>
        <begin position="366"/>
        <end position="391"/>
    </location>
</feature>
<feature type="domain" description="Acyltransferase 3" evidence="2">
    <location>
        <begin position="11"/>
        <end position="383"/>
    </location>
</feature>
<comment type="caution">
    <text evidence="3">The sequence shown here is derived from an EMBL/GenBank/DDBJ whole genome shotgun (WGS) entry which is preliminary data.</text>
</comment>
<dbReference type="InterPro" id="IPR002656">
    <property type="entry name" value="Acyl_transf_3_dom"/>
</dbReference>
<protein>
    <recommendedName>
        <fullName evidence="2">Acyltransferase 3 domain-containing protein</fullName>
    </recommendedName>
</protein>
<gene>
    <name evidence="3" type="ORF">DBV05_g8285</name>
</gene>
<dbReference type="PANTHER" id="PTHR23028:SF134">
    <property type="entry name" value="PUTATIVE (AFU_ORTHOLOGUE AFUA_4G08520)-RELATED"/>
    <property type="match status" value="1"/>
</dbReference>